<dbReference type="CDD" id="cd07313">
    <property type="entry name" value="terB_like_2"/>
    <property type="match status" value="1"/>
</dbReference>
<keyword evidence="3" id="KW-1185">Reference proteome</keyword>
<name>A0ABU9D4B9_9PROT</name>
<organism evidence="2 3">
    <name type="scientific">Thermithiobacillus plumbiphilus</name>
    <dbReference type="NCBI Taxonomy" id="1729899"/>
    <lineage>
        <taxon>Bacteria</taxon>
        <taxon>Pseudomonadati</taxon>
        <taxon>Pseudomonadota</taxon>
        <taxon>Acidithiobacillia</taxon>
        <taxon>Acidithiobacillales</taxon>
        <taxon>Thermithiobacillaceae</taxon>
        <taxon>Thermithiobacillus</taxon>
    </lineage>
</organism>
<dbReference type="SUPFAM" id="SSF158682">
    <property type="entry name" value="TerB-like"/>
    <property type="match status" value="1"/>
</dbReference>
<proteinExistence type="predicted"/>
<dbReference type="RefSeq" id="WP_341369467.1">
    <property type="nucleotide sequence ID" value="NZ_JBBPCO010000001.1"/>
</dbReference>
<comment type="caution">
    <text evidence="2">The sequence shown here is derived from an EMBL/GenBank/DDBJ whole genome shotgun (WGS) entry which is preliminary data.</text>
</comment>
<dbReference type="Gene3D" id="1.10.3680.10">
    <property type="entry name" value="TerB-like"/>
    <property type="match status" value="1"/>
</dbReference>
<reference evidence="2 3" key="1">
    <citation type="submission" date="2024-04" db="EMBL/GenBank/DDBJ databases">
        <authorList>
            <person name="Abashina T."/>
            <person name="Shaikin A."/>
        </authorList>
    </citation>
    <scope>NUCLEOTIDE SEQUENCE [LARGE SCALE GENOMIC DNA]</scope>
    <source>
        <strain evidence="2 3">AAFK</strain>
    </source>
</reference>
<dbReference type="EMBL" id="JBBPCO010000001">
    <property type="protein sequence ID" value="MEK8088403.1"/>
    <property type="molecule type" value="Genomic_DNA"/>
</dbReference>
<sequence>MLNALREFFDKHFPSADQQAAGSVRDVRLAAAVLLQELACADTCVGSEEQQKMLEILRSRFALSDSEASELLDLAKQLSSDHAGYHEFTTQLNAQLHYDEKVHLIEQMWQVAFADGRIDKYEDHLIRKIAGLLYVSHPDFIAAKLRAEAAA</sequence>
<feature type="domain" description="Co-chaperone DjlA N-terminal" evidence="1">
    <location>
        <begin position="28"/>
        <end position="144"/>
    </location>
</feature>
<dbReference type="Pfam" id="PF05099">
    <property type="entry name" value="TerB"/>
    <property type="match status" value="1"/>
</dbReference>
<evidence type="ECO:0000313" key="3">
    <source>
        <dbReference type="Proteomes" id="UP001446205"/>
    </source>
</evidence>
<evidence type="ECO:0000259" key="1">
    <source>
        <dbReference type="Pfam" id="PF05099"/>
    </source>
</evidence>
<accession>A0ABU9D4B9</accession>
<dbReference type="Proteomes" id="UP001446205">
    <property type="component" value="Unassembled WGS sequence"/>
</dbReference>
<dbReference type="InterPro" id="IPR029024">
    <property type="entry name" value="TerB-like"/>
</dbReference>
<protein>
    <submittedName>
        <fullName evidence="2">TerB family tellurite resistance protein</fullName>
    </submittedName>
</protein>
<gene>
    <name evidence="2" type="ORF">WOB96_01370</name>
</gene>
<dbReference type="InterPro" id="IPR007791">
    <property type="entry name" value="DjlA_N"/>
</dbReference>
<evidence type="ECO:0000313" key="2">
    <source>
        <dbReference type="EMBL" id="MEK8088403.1"/>
    </source>
</evidence>